<comment type="caution">
    <text evidence="3">The sequence shown here is derived from an EMBL/GenBank/DDBJ whole genome shotgun (WGS) entry which is preliminary data.</text>
</comment>
<keyword evidence="1" id="KW-1133">Transmembrane helix</keyword>
<evidence type="ECO:0000313" key="4">
    <source>
        <dbReference type="Proteomes" id="UP000598633"/>
    </source>
</evidence>
<dbReference type="GO" id="GO:0006629">
    <property type="term" value="P:lipid metabolic process"/>
    <property type="evidence" value="ECO:0007669"/>
    <property type="project" value="InterPro"/>
</dbReference>
<keyword evidence="1" id="KW-0812">Transmembrane</keyword>
<dbReference type="PANTHER" id="PTHR36305">
    <property type="entry name" value="PHOSPHATIDYLGLYCEROPHOSPHATASE A"/>
    <property type="match status" value="1"/>
</dbReference>
<dbReference type="AlphaFoldDB" id="A0A8J7CN86"/>
<dbReference type="PANTHER" id="PTHR36305:SF1">
    <property type="entry name" value="PHOSPHATIDYLGLYCEROPHOSPHATASE A"/>
    <property type="match status" value="1"/>
</dbReference>
<dbReference type="InterPro" id="IPR026037">
    <property type="entry name" value="PgpA"/>
</dbReference>
<evidence type="ECO:0000259" key="2">
    <source>
        <dbReference type="Pfam" id="PF04608"/>
    </source>
</evidence>
<dbReference type="Pfam" id="PF04608">
    <property type="entry name" value="PgpA"/>
    <property type="match status" value="1"/>
</dbReference>
<gene>
    <name evidence="3" type="ORF">IFJ97_03180</name>
</gene>
<dbReference type="Proteomes" id="UP000598633">
    <property type="component" value="Unassembled WGS sequence"/>
</dbReference>
<feature type="transmembrane region" description="Helical" evidence="1">
    <location>
        <begin position="102"/>
        <end position="122"/>
    </location>
</feature>
<dbReference type="SUPFAM" id="SSF101307">
    <property type="entry name" value="YutG-like"/>
    <property type="match status" value="1"/>
</dbReference>
<reference evidence="3 4" key="1">
    <citation type="submission" date="2020-08" db="EMBL/GenBank/DDBJ databases">
        <title>Acidobacteriota in marine sediments use diverse sulfur dissimilation pathways.</title>
        <authorList>
            <person name="Wasmund K."/>
        </authorList>
    </citation>
    <scope>NUCLEOTIDE SEQUENCE [LARGE SCALE GENOMIC DNA]</scope>
    <source>
        <strain evidence="3">MAG AM3-A</strain>
    </source>
</reference>
<dbReference type="CDD" id="cd06971">
    <property type="entry name" value="PgpA"/>
    <property type="match status" value="1"/>
</dbReference>
<dbReference type="InterPro" id="IPR007686">
    <property type="entry name" value="YutG/PgpA"/>
</dbReference>
<feature type="domain" description="YutG/PgpA" evidence="2">
    <location>
        <begin position="11"/>
        <end position="162"/>
    </location>
</feature>
<dbReference type="InterPro" id="IPR036681">
    <property type="entry name" value="PgpA-like_sf"/>
</dbReference>
<dbReference type="PIRSF" id="PIRSF006162">
    <property type="entry name" value="PgpA"/>
    <property type="match status" value="1"/>
</dbReference>
<feature type="transmembrane region" description="Helical" evidence="1">
    <location>
        <begin position="23"/>
        <end position="44"/>
    </location>
</feature>
<dbReference type="GO" id="GO:0008962">
    <property type="term" value="F:phosphatidylglycerophosphatase activity"/>
    <property type="evidence" value="ECO:0007669"/>
    <property type="project" value="InterPro"/>
</dbReference>
<evidence type="ECO:0000256" key="1">
    <source>
        <dbReference type="SAM" id="Phobius"/>
    </source>
</evidence>
<proteinExistence type="predicted"/>
<accession>A0A8J7CN86</accession>
<dbReference type="EMBL" id="JACXWA010000055">
    <property type="protein sequence ID" value="MBD3870348.1"/>
    <property type="molecule type" value="Genomic_DNA"/>
</dbReference>
<name>A0A8J7CN86_9BACT</name>
<protein>
    <submittedName>
        <fullName evidence="3">Phosphatidylglycerophosphatase A</fullName>
    </submittedName>
</protein>
<organism evidence="3 4">
    <name type="scientific">Candidatus Sulfomarinibacter kjeldsenii</name>
    <dbReference type="NCBI Taxonomy" id="2885994"/>
    <lineage>
        <taxon>Bacteria</taxon>
        <taxon>Pseudomonadati</taxon>
        <taxon>Acidobacteriota</taxon>
        <taxon>Thermoanaerobaculia</taxon>
        <taxon>Thermoanaerobaculales</taxon>
        <taxon>Candidatus Sulfomarinibacteraceae</taxon>
        <taxon>Candidatus Sulfomarinibacter</taxon>
    </lineage>
</organism>
<feature type="transmembrane region" description="Helical" evidence="1">
    <location>
        <begin position="51"/>
        <end position="68"/>
    </location>
</feature>
<sequence>MSGHQPLARAVATFGGLGDRLPAPGTTVGSLPPALLWFGICAFLSTNPARIVLTAAGLILFAIVGIWSSEIEAGRRGEGDPRPIVIDEAAGQWLTYLVALPFLPLLTTAHLAIFAAAGFFLFRFFDVVKVWPIKAFEKLPGGIGIVADDLAAGYFAAACLLIGWKVFA</sequence>
<keyword evidence="1" id="KW-0472">Membrane</keyword>
<evidence type="ECO:0000313" key="3">
    <source>
        <dbReference type="EMBL" id="MBD3870348.1"/>
    </source>
</evidence>
<feature type="transmembrane region" description="Helical" evidence="1">
    <location>
        <begin position="143"/>
        <end position="164"/>
    </location>
</feature>